<name>A0A7J7L9U6_9MAGN</name>
<keyword evidence="2" id="KW-1185">Reference proteome</keyword>
<accession>A0A7J7L9U6</accession>
<evidence type="ECO:0000313" key="2">
    <source>
        <dbReference type="Proteomes" id="UP000541444"/>
    </source>
</evidence>
<evidence type="ECO:0008006" key="3">
    <source>
        <dbReference type="Google" id="ProtNLM"/>
    </source>
</evidence>
<comment type="caution">
    <text evidence="1">The sequence shown here is derived from an EMBL/GenBank/DDBJ whole genome shotgun (WGS) entry which is preliminary data.</text>
</comment>
<evidence type="ECO:0000313" key="1">
    <source>
        <dbReference type="EMBL" id="KAF6139405.1"/>
    </source>
</evidence>
<dbReference type="Proteomes" id="UP000541444">
    <property type="component" value="Unassembled WGS sequence"/>
</dbReference>
<dbReference type="OrthoDB" id="35799at2759"/>
<organism evidence="1 2">
    <name type="scientific">Kingdonia uniflora</name>
    <dbReference type="NCBI Taxonomy" id="39325"/>
    <lineage>
        <taxon>Eukaryota</taxon>
        <taxon>Viridiplantae</taxon>
        <taxon>Streptophyta</taxon>
        <taxon>Embryophyta</taxon>
        <taxon>Tracheophyta</taxon>
        <taxon>Spermatophyta</taxon>
        <taxon>Magnoliopsida</taxon>
        <taxon>Ranunculales</taxon>
        <taxon>Circaeasteraceae</taxon>
        <taxon>Kingdonia</taxon>
    </lineage>
</organism>
<sequence>MQVMEMKEAEYASLKESKRVVKEIAKNQELKEKFSTMIADDYFTKHLELKKKFDDEIRNDYWGY</sequence>
<protein>
    <recommendedName>
        <fullName evidence="3">ATP synthase subunit d, mitochondrial</fullName>
    </recommendedName>
</protein>
<proteinExistence type="predicted"/>
<dbReference type="AlphaFoldDB" id="A0A7J7L9U6"/>
<reference evidence="1 2" key="1">
    <citation type="journal article" date="2020" name="IScience">
        <title>Genome Sequencing of the Endangered Kingdonia uniflora (Circaeasteraceae, Ranunculales) Reveals Potential Mechanisms of Evolutionary Specialization.</title>
        <authorList>
            <person name="Sun Y."/>
            <person name="Deng T."/>
            <person name="Zhang A."/>
            <person name="Moore M.J."/>
            <person name="Landis J.B."/>
            <person name="Lin N."/>
            <person name="Zhang H."/>
            <person name="Zhang X."/>
            <person name="Huang J."/>
            <person name="Zhang X."/>
            <person name="Sun H."/>
            <person name="Wang H."/>
        </authorList>
    </citation>
    <scope>NUCLEOTIDE SEQUENCE [LARGE SCALE GENOMIC DNA]</scope>
    <source>
        <strain evidence="1">TB1705</strain>
        <tissue evidence="1">Leaf</tissue>
    </source>
</reference>
<dbReference type="EMBL" id="JACGCM010002493">
    <property type="protein sequence ID" value="KAF6139405.1"/>
    <property type="molecule type" value="Genomic_DNA"/>
</dbReference>
<gene>
    <name evidence="1" type="ORF">GIB67_026247</name>
</gene>